<dbReference type="OMA" id="PPFCVHR"/>
<keyword evidence="4" id="KW-0808">Transferase</keyword>
<keyword evidence="13" id="KW-1185">Reference proteome</keyword>
<organism evidence="12 13">
    <name type="scientific">Tigriopus californicus</name>
    <name type="common">Marine copepod</name>
    <dbReference type="NCBI Taxonomy" id="6832"/>
    <lineage>
        <taxon>Eukaryota</taxon>
        <taxon>Metazoa</taxon>
        <taxon>Ecdysozoa</taxon>
        <taxon>Arthropoda</taxon>
        <taxon>Crustacea</taxon>
        <taxon>Multicrustacea</taxon>
        <taxon>Hexanauplia</taxon>
        <taxon>Copepoda</taxon>
        <taxon>Harpacticoida</taxon>
        <taxon>Harpacticidae</taxon>
        <taxon>Tigriopus</taxon>
    </lineage>
</organism>
<evidence type="ECO:0000256" key="2">
    <source>
        <dbReference type="ARBA" id="ARBA00004906"/>
    </source>
</evidence>
<dbReference type="InterPro" id="IPR044611">
    <property type="entry name" value="E3A/B/C-like"/>
</dbReference>
<evidence type="ECO:0000313" key="12">
    <source>
        <dbReference type="EMBL" id="TRY68294.1"/>
    </source>
</evidence>
<evidence type="ECO:0000256" key="6">
    <source>
        <dbReference type="ARBA" id="ARBA00023018"/>
    </source>
</evidence>
<feature type="domain" description="HECT" evidence="11">
    <location>
        <begin position="156"/>
        <end position="562"/>
    </location>
</feature>
<feature type="active site" description="Glycyl thioester intermediate" evidence="10">
    <location>
        <position position="530"/>
    </location>
</feature>
<comment type="subcellular location">
    <subcellularLocation>
        <location evidence="7">Postsynaptic density</location>
    </subcellularLocation>
</comment>
<dbReference type="SMART" id="SM00119">
    <property type="entry name" value="HECTc"/>
    <property type="match status" value="1"/>
</dbReference>
<sequence length="562" mass="64498">MYEKQEPLRLVEVAYLSYSMNQFLFRGITSGLLVDPKSSLFQSVHALLMVLYARDNRRYFCPNDHWLIKEIKVSTFLSDLDKGKKPALLIMKKMPHVIPRQDRVQLFRKQIAREKQSLGILTSQEASRDHSCPSTLITVHRGRLVEDGYRQLAILSRNALKGIIRVKFVNEQGLDEAGIDQDGVFKEFLEETIKKVFDPTLNLFCATTEERLYPSPTSSLTDNHLELFDFVGKMIGKAVYEGIVVDVPFAPFFLSQVLGKDHSSLYSYIDELPSLDQELYKNLTFIKHLKDDVSDLDLTFAYDQDMMGQVITHELVPGGRAITVTNANKISYIHHVAHFRMHQQILDQVAAFTRGFFFVIQPDWLHLFSTPEVQHLISGDRSPLDILDQVAAFTRGFFFVIQPDWLHLFSTPEVQHLISGDSSPLDVKDLRRHTHYYGGFHDSHRVIAWFWDILDKDFTDKERGAFLKFVTSCSKPPLLGFEHLEPPFSIRCVEVAEDEDDGDTLGSVIRGFLALRRRDPVNRLPTASTCFNLLKLPNYQKKSTLKEKLRYAISCNTGFELS</sequence>
<dbReference type="Proteomes" id="UP000318571">
    <property type="component" value="Chromosome 1"/>
</dbReference>
<dbReference type="Gene3D" id="3.30.2410.10">
    <property type="entry name" value="Hect, E3 ligase catalytic domain"/>
    <property type="match status" value="1"/>
</dbReference>
<reference evidence="12 13" key="1">
    <citation type="journal article" date="2018" name="Nat. Ecol. Evol.">
        <title>Genomic signatures of mitonuclear coevolution across populations of Tigriopus californicus.</title>
        <authorList>
            <person name="Barreto F.S."/>
            <person name="Watson E.T."/>
            <person name="Lima T.G."/>
            <person name="Willett C.S."/>
            <person name="Edmands S."/>
            <person name="Li W."/>
            <person name="Burton R.S."/>
        </authorList>
    </citation>
    <scope>NUCLEOTIDE SEQUENCE [LARGE SCALE GENOMIC DNA]</scope>
    <source>
        <strain evidence="12 13">San Diego</strain>
    </source>
</reference>
<dbReference type="AlphaFoldDB" id="A0A553NS78"/>
<evidence type="ECO:0000256" key="3">
    <source>
        <dbReference type="ARBA" id="ARBA00012485"/>
    </source>
</evidence>
<evidence type="ECO:0000256" key="4">
    <source>
        <dbReference type="ARBA" id="ARBA00022679"/>
    </source>
</evidence>
<dbReference type="Gene3D" id="3.90.1750.10">
    <property type="entry name" value="Hect, E3 ligase catalytic domains"/>
    <property type="match status" value="2"/>
</dbReference>
<evidence type="ECO:0000256" key="10">
    <source>
        <dbReference type="PROSITE-ProRule" id="PRU00104"/>
    </source>
</evidence>
<keyword evidence="6" id="KW-0770">Synapse</keyword>
<dbReference type="InterPro" id="IPR000569">
    <property type="entry name" value="HECT_dom"/>
</dbReference>
<dbReference type="PANTHER" id="PTHR45700">
    <property type="entry name" value="UBIQUITIN-PROTEIN LIGASE E3C"/>
    <property type="match status" value="1"/>
</dbReference>
<evidence type="ECO:0000313" key="13">
    <source>
        <dbReference type="Proteomes" id="UP000318571"/>
    </source>
</evidence>
<dbReference type="GO" id="GO:0014069">
    <property type="term" value="C:postsynaptic density"/>
    <property type="evidence" value="ECO:0007669"/>
    <property type="project" value="UniProtKB-SubCell"/>
</dbReference>
<evidence type="ECO:0000256" key="7">
    <source>
        <dbReference type="ARBA" id="ARBA00034105"/>
    </source>
</evidence>
<accession>A0A553NS78</accession>
<dbReference type="PANTHER" id="PTHR45700:SF3">
    <property type="entry name" value="UBIQUITIN-PROTEIN LIGASE E3B"/>
    <property type="match status" value="1"/>
</dbReference>
<name>A0A553NS78_TIGCA</name>
<evidence type="ECO:0000256" key="1">
    <source>
        <dbReference type="ARBA" id="ARBA00000885"/>
    </source>
</evidence>
<gene>
    <name evidence="12" type="ORF">TCAL_07191</name>
</gene>
<dbReference type="GO" id="GO:0000209">
    <property type="term" value="P:protein polyubiquitination"/>
    <property type="evidence" value="ECO:0007669"/>
    <property type="project" value="InterPro"/>
</dbReference>
<dbReference type="InterPro" id="IPR035983">
    <property type="entry name" value="Hect_E3_ubiquitin_ligase"/>
</dbReference>
<comment type="caution">
    <text evidence="12">The sequence shown here is derived from an EMBL/GenBank/DDBJ whole genome shotgun (WGS) entry which is preliminary data.</text>
</comment>
<dbReference type="FunFam" id="3.30.2160.10:FF:000002">
    <property type="entry name" value="Putative Ubiquitin-protein ligase E3C"/>
    <property type="match status" value="1"/>
</dbReference>
<dbReference type="CDD" id="cd00078">
    <property type="entry name" value="HECTc"/>
    <property type="match status" value="1"/>
</dbReference>
<evidence type="ECO:0000256" key="8">
    <source>
        <dbReference type="ARBA" id="ARBA00067505"/>
    </source>
</evidence>
<dbReference type="PROSITE" id="PS50237">
    <property type="entry name" value="HECT"/>
    <property type="match status" value="1"/>
</dbReference>
<keyword evidence="5 10" id="KW-0833">Ubl conjugation pathway</keyword>
<dbReference type="Pfam" id="PF00632">
    <property type="entry name" value="HECT"/>
    <property type="match status" value="2"/>
</dbReference>
<dbReference type="STRING" id="6832.A0A553NS78"/>
<evidence type="ECO:0000256" key="9">
    <source>
        <dbReference type="ARBA" id="ARBA00077267"/>
    </source>
</evidence>
<dbReference type="FunFam" id="3.30.2410.10:FF:000012">
    <property type="entry name" value="Ubiquitin-protein ligase E3B"/>
    <property type="match status" value="1"/>
</dbReference>
<dbReference type="EMBL" id="VCGU01000010">
    <property type="protein sequence ID" value="TRY68294.1"/>
    <property type="molecule type" value="Genomic_DNA"/>
</dbReference>
<comment type="catalytic activity">
    <reaction evidence="1">
        <text>S-ubiquitinyl-[E2 ubiquitin-conjugating enzyme]-L-cysteine + [acceptor protein]-L-lysine = [E2 ubiquitin-conjugating enzyme]-L-cysteine + N(6)-ubiquitinyl-[acceptor protein]-L-lysine.</text>
        <dbReference type="EC" id="2.3.2.26"/>
    </reaction>
</comment>
<dbReference type="GO" id="GO:0061630">
    <property type="term" value="F:ubiquitin protein ligase activity"/>
    <property type="evidence" value="ECO:0007669"/>
    <property type="project" value="UniProtKB-EC"/>
</dbReference>
<comment type="pathway">
    <text evidence="2">Protein modification; protein ubiquitination.</text>
</comment>
<dbReference type="GO" id="GO:0009966">
    <property type="term" value="P:regulation of signal transduction"/>
    <property type="evidence" value="ECO:0007669"/>
    <property type="project" value="UniProtKB-ARBA"/>
</dbReference>
<dbReference type="Gene3D" id="3.30.2160.10">
    <property type="entry name" value="Hect, E3 ligase catalytic domain"/>
    <property type="match status" value="1"/>
</dbReference>
<dbReference type="EC" id="2.3.2.26" evidence="3"/>
<proteinExistence type="predicted"/>
<dbReference type="SUPFAM" id="SSF56204">
    <property type="entry name" value="Hect, E3 ligase catalytic domain"/>
    <property type="match status" value="2"/>
</dbReference>
<evidence type="ECO:0000259" key="11">
    <source>
        <dbReference type="PROSITE" id="PS50237"/>
    </source>
</evidence>
<dbReference type="GO" id="GO:0006511">
    <property type="term" value="P:ubiquitin-dependent protein catabolic process"/>
    <property type="evidence" value="ECO:0007669"/>
    <property type="project" value="TreeGrafter"/>
</dbReference>
<evidence type="ECO:0000256" key="5">
    <source>
        <dbReference type="ARBA" id="ARBA00022786"/>
    </source>
</evidence>
<protein>
    <recommendedName>
        <fullName evidence="8">Ubiquitin-protein ligase E3B</fullName>
        <ecNumber evidence="3">2.3.2.26</ecNumber>
    </recommendedName>
    <alternativeName>
        <fullName evidence="9">HECT-type ubiquitin transferase E3B</fullName>
    </alternativeName>
</protein>